<feature type="transmembrane region" description="Helical" evidence="6">
    <location>
        <begin position="165"/>
        <end position="187"/>
    </location>
</feature>
<feature type="transmembrane region" description="Helical" evidence="6">
    <location>
        <begin position="43"/>
        <end position="65"/>
    </location>
</feature>
<evidence type="ECO:0000313" key="8">
    <source>
        <dbReference type="EMBL" id="KAE8312082.1"/>
    </source>
</evidence>
<proteinExistence type="inferred from homology"/>
<evidence type="ECO:0000259" key="7">
    <source>
        <dbReference type="Pfam" id="PF20684"/>
    </source>
</evidence>
<evidence type="ECO:0000256" key="2">
    <source>
        <dbReference type="ARBA" id="ARBA00022692"/>
    </source>
</evidence>
<feature type="transmembrane region" description="Helical" evidence="6">
    <location>
        <begin position="7"/>
        <end position="31"/>
    </location>
</feature>
<comment type="similarity">
    <text evidence="5">Belongs to the SAT4 family.</text>
</comment>
<dbReference type="AlphaFoldDB" id="A0A5N6VUN9"/>
<evidence type="ECO:0000256" key="4">
    <source>
        <dbReference type="ARBA" id="ARBA00023136"/>
    </source>
</evidence>
<feature type="domain" description="Rhodopsin" evidence="7">
    <location>
        <begin position="27"/>
        <end position="230"/>
    </location>
</feature>
<gene>
    <name evidence="8" type="ORF">BDV41DRAFT_589092</name>
</gene>
<evidence type="ECO:0000256" key="5">
    <source>
        <dbReference type="ARBA" id="ARBA00038359"/>
    </source>
</evidence>
<comment type="subcellular location">
    <subcellularLocation>
        <location evidence="1">Membrane</location>
        <topology evidence="1">Multi-pass membrane protein</topology>
    </subcellularLocation>
</comment>
<keyword evidence="2 6" id="KW-0812">Transmembrane</keyword>
<dbReference type="InterPro" id="IPR052337">
    <property type="entry name" value="SAT4-like"/>
</dbReference>
<evidence type="ECO:0000256" key="3">
    <source>
        <dbReference type="ARBA" id="ARBA00022989"/>
    </source>
</evidence>
<feature type="transmembrane region" description="Helical" evidence="6">
    <location>
        <begin position="121"/>
        <end position="144"/>
    </location>
</feature>
<evidence type="ECO:0000313" key="9">
    <source>
        <dbReference type="Proteomes" id="UP000325433"/>
    </source>
</evidence>
<dbReference type="GO" id="GO:0016020">
    <property type="term" value="C:membrane"/>
    <property type="evidence" value="ECO:0007669"/>
    <property type="project" value="UniProtKB-SubCell"/>
</dbReference>
<accession>A0A5N6VUN9</accession>
<name>A0A5N6VUN9_9EURO</name>
<dbReference type="EMBL" id="ML738336">
    <property type="protein sequence ID" value="KAE8312082.1"/>
    <property type="molecule type" value="Genomic_DNA"/>
</dbReference>
<evidence type="ECO:0000256" key="1">
    <source>
        <dbReference type="ARBA" id="ARBA00004141"/>
    </source>
</evidence>
<organism evidence="8 9">
    <name type="scientific">Aspergillus transmontanensis</name>
    <dbReference type="NCBI Taxonomy" id="1034304"/>
    <lineage>
        <taxon>Eukaryota</taxon>
        <taxon>Fungi</taxon>
        <taxon>Dikarya</taxon>
        <taxon>Ascomycota</taxon>
        <taxon>Pezizomycotina</taxon>
        <taxon>Eurotiomycetes</taxon>
        <taxon>Eurotiomycetidae</taxon>
        <taxon>Eurotiales</taxon>
        <taxon>Aspergillaceae</taxon>
        <taxon>Aspergillus</taxon>
        <taxon>Aspergillus subgen. Circumdati</taxon>
    </lineage>
</organism>
<dbReference type="Pfam" id="PF20684">
    <property type="entry name" value="Fung_rhodopsin"/>
    <property type="match status" value="1"/>
</dbReference>
<keyword evidence="3 6" id="KW-1133">Transmembrane helix</keyword>
<feature type="transmembrane region" description="Helical" evidence="6">
    <location>
        <begin position="199"/>
        <end position="220"/>
    </location>
</feature>
<dbReference type="InterPro" id="IPR049326">
    <property type="entry name" value="Rhodopsin_dom_fungi"/>
</dbReference>
<protein>
    <recommendedName>
        <fullName evidence="7">Rhodopsin domain-containing protein</fullName>
    </recommendedName>
</protein>
<feature type="transmembrane region" description="Helical" evidence="6">
    <location>
        <begin position="86"/>
        <end position="109"/>
    </location>
</feature>
<dbReference type="PANTHER" id="PTHR33048:SF163">
    <property type="entry name" value="INTEGRAL MEMBRANE PROTEIN (AFU_ORTHOLOGUE AFUA_8G05510)"/>
    <property type="match status" value="1"/>
</dbReference>
<keyword evidence="9" id="KW-1185">Reference proteome</keyword>
<evidence type="ECO:0000256" key="6">
    <source>
        <dbReference type="SAM" id="Phobius"/>
    </source>
</evidence>
<keyword evidence="4 6" id="KW-0472">Membrane</keyword>
<sequence>MGANARGSAYVSVSSVLVAVSTVIVAIRIWTRWIQSTLGPDDYSILLSVILMYSMLGEAVVWAQAGGLGKHMADLTIKEQITFQRCFFANEISYTFLVPSIKVSILLLYRRIFSVGSFRALSYMVLGLVTSWCFAVFITILIQCRPIQFNWDKSLEGTCIDAKQFFFGNAISNLLIDVILLALPIPMVLQLQLQLPQKLTVIGIFLLGGFVCFASIMWIVTLKVFEDRDTSCSSS</sequence>
<reference evidence="9" key="1">
    <citation type="submission" date="2019-04" db="EMBL/GenBank/DDBJ databases">
        <title>Friends and foes A comparative genomics studyof 23 Aspergillus species from section Flavi.</title>
        <authorList>
            <consortium name="DOE Joint Genome Institute"/>
            <person name="Kjaerbolling I."/>
            <person name="Vesth T."/>
            <person name="Frisvad J.C."/>
            <person name="Nybo J.L."/>
            <person name="Theobald S."/>
            <person name="Kildgaard S."/>
            <person name="Isbrandt T."/>
            <person name="Kuo A."/>
            <person name="Sato A."/>
            <person name="Lyhne E.K."/>
            <person name="Kogle M.E."/>
            <person name="Wiebenga A."/>
            <person name="Kun R.S."/>
            <person name="Lubbers R.J."/>
            <person name="Makela M.R."/>
            <person name="Barry K."/>
            <person name="Chovatia M."/>
            <person name="Clum A."/>
            <person name="Daum C."/>
            <person name="Haridas S."/>
            <person name="He G."/>
            <person name="LaButti K."/>
            <person name="Lipzen A."/>
            <person name="Mondo S."/>
            <person name="Riley R."/>
            <person name="Salamov A."/>
            <person name="Simmons B.A."/>
            <person name="Magnuson J.K."/>
            <person name="Henrissat B."/>
            <person name="Mortensen U.H."/>
            <person name="Larsen T.O."/>
            <person name="Devries R.P."/>
            <person name="Grigoriev I.V."/>
            <person name="Machida M."/>
            <person name="Baker S.E."/>
            <person name="Andersen M.R."/>
        </authorList>
    </citation>
    <scope>NUCLEOTIDE SEQUENCE [LARGE SCALE GENOMIC DNA]</scope>
    <source>
        <strain evidence="9">CBS 130015</strain>
    </source>
</reference>
<dbReference type="Proteomes" id="UP000325433">
    <property type="component" value="Unassembled WGS sequence"/>
</dbReference>
<dbReference type="PANTHER" id="PTHR33048">
    <property type="entry name" value="PTH11-LIKE INTEGRAL MEMBRANE PROTEIN (AFU_ORTHOLOGUE AFUA_5G11245)"/>
    <property type="match status" value="1"/>
</dbReference>